<accession>A0ABU4WMV8</accession>
<evidence type="ECO:0000256" key="4">
    <source>
        <dbReference type="ARBA" id="ARBA00022840"/>
    </source>
</evidence>
<comment type="caution">
    <text evidence="10">The sequence shown here is derived from an EMBL/GenBank/DDBJ whole genome shotgun (WGS) entry which is preliminary data.</text>
</comment>
<feature type="transmembrane region" description="Helical" evidence="7">
    <location>
        <begin position="21"/>
        <end position="44"/>
    </location>
</feature>
<dbReference type="InterPro" id="IPR027417">
    <property type="entry name" value="P-loop_NTPase"/>
</dbReference>
<feature type="transmembrane region" description="Helical" evidence="7">
    <location>
        <begin position="249"/>
        <end position="268"/>
    </location>
</feature>
<evidence type="ECO:0000313" key="11">
    <source>
        <dbReference type="Proteomes" id="UP001285244"/>
    </source>
</evidence>
<sequence length="578" mass="65212">MKTDKLLKHPNQIRTYFRFEIPMLIIVTISGLLYNVGLMAGPYFEGQLAQCLYDITKAKATWQDMLRLALFYILVIALVQLARAIKRFGVRRFANDISRAMRRSLYNSLVHTHKPKEKDMGSLLTNAIADVDVCAEGIRKFTTELFDTGVVLIAYTCLLLHYDWKLAILCCLFAPIAYVVANQMKHRVTAANIAYKKSASSLSALTMDRIENSLTYRVYGREQNRDEAYEKVLSDYEVKSAKANLYEGALTPLYDAIAMLGTLMIIYFGGKNVNGTGWTVWNIAAFTTFLSCFTKLAVKTSHAAKLFNAVQKAEVSWKRIQPLMREPIEEDDSIDTVPFCPMTVSFNHVSIGSLLHDIQFIARPGEIIGITGEVASGKSSLGKVLIDEIDYTGSITCNGKELRDMSEEEKRSAISYMGHEPQLLSVSFEENICLGRDLCATTYLKMTNLDQDLKQMDRLVSDRIGDAGSMLSSGQQARLALARTLAHAKPILLLDDPFAAVDQATETNILKNIRQTFPHHTILFISHRLYHFPSFSHVLYLHDHTSTFLSHDDMLKQEAGYRKLFMQQRKGEDSNDNE</sequence>
<dbReference type="SMART" id="SM00382">
    <property type="entry name" value="AAA"/>
    <property type="match status" value="1"/>
</dbReference>
<dbReference type="InterPro" id="IPR011527">
    <property type="entry name" value="ABC1_TM_dom"/>
</dbReference>
<keyword evidence="11" id="KW-1185">Reference proteome</keyword>
<feature type="transmembrane region" description="Helical" evidence="7">
    <location>
        <begin position="64"/>
        <end position="82"/>
    </location>
</feature>
<dbReference type="InterPro" id="IPR003439">
    <property type="entry name" value="ABC_transporter-like_ATP-bd"/>
</dbReference>
<dbReference type="PROSITE" id="PS50893">
    <property type="entry name" value="ABC_TRANSPORTER_2"/>
    <property type="match status" value="1"/>
</dbReference>
<dbReference type="Gene3D" id="3.40.50.300">
    <property type="entry name" value="P-loop containing nucleotide triphosphate hydrolases"/>
    <property type="match status" value="1"/>
</dbReference>
<feature type="transmembrane region" description="Helical" evidence="7">
    <location>
        <begin position="280"/>
        <end position="298"/>
    </location>
</feature>
<evidence type="ECO:0000256" key="3">
    <source>
        <dbReference type="ARBA" id="ARBA00022741"/>
    </source>
</evidence>
<organism evidence="10 11">
    <name type="scientific">Absicoccus intestinalis</name>
    <dbReference type="NCBI Taxonomy" id="2926319"/>
    <lineage>
        <taxon>Bacteria</taxon>
        <taxon>Bacillati</taxon>
        <taxon>Bacillota</taxon>
        <taxon>Erysipelotrichia</taxon>
        <taxon>Erysipelotrichales</taxon>
        <taxon>Erysipelotrichaceae</taxon>
        <taxon>Absicoccus</taxon>
    </lineage>
</organism>
<dbReference type="RefSeq" id="WP_320325864.1">
    <property type="nucleotide sequence ID" value="NZ_JALBUS010000009.1"/>
</dbReference>
<dbReference type="Proteomes" id="UP001285244">
    <property type="component" value="Unassembled WGS sequence"/>
</dbReference>
<evidence type="ECO:0000259" key="9">
    <source>
        <dbReference type="PROSITE" id="PS50929"/>
    </source>
</evidence>
<evidence type="ECO:0000313" key="10">
    <source>
        <dbReference type="EMBL" id="MDX8417579.1"/>
    </source>
</evidence>
<dbReference type="PANTHER" id="PTHR43394">
    <property type="entry name" value="ATP-DEPENDENT PERMEASE MDL1, MITOCHONDRIAL"/>
    <property type="match status" value="1"/>
</dbReference>
<dbReference type="EMBL" id="JALBUS010000009">
    <property type="protein sequence ID" value="MDX8417579.1"/>
    <property type="molecule type" value="Genomic_DNA"/>
</dbReference>
<dbReference type="SUPFAM" id="SSF90123">
    <property type="entry name" value="ABC transporter transmembrane region"/>
    <property type="match status" value="1"/>
</dbReference>
<dbReference type="Pfam" id="PF00005">
    <property type="entry name" value="ABC_tran"/>
    <property type="match status" value="1"/>
</dbReference>
<dbReference type="GO" id="GO:0005524">
    <property type="term" value="F:ATP binding"/>
    <property type="evidence" value="ECO:0007669"/>
    <property type="project" value="UniProtKB-KW"/>
</dbReference>
<gene>
    <name evidence="10" type="ORF">MOZ64_06950</name>
</gene>
<proteinExistence type="predicted"/>
<evidence type="ECO:0000256" key="6">
    <source>
        <dbReference type="ARBA" id="ARBA00023136"/>
    </source>
</evidence>
<dbReference type="PROSITE" id="PS50929">
    <property type="entry name" value="ABC_TM1F"/>
    <property type="match status" value="1"/>
</dbReference>
<keyword evidence="2 7" id="KW-0812">Transmembrane</keyword>
<dbReference type="InterPro" id="IPR003593">
    <property type="entry name" value="AAA+_ATPase"/>
</dbReference>
<dbReference type="CDD" id="cd03228">
    <property type="entry name" value="ABCC_MRP_Like"/>
    <property type="match status" value="1"/>
</dbReference>
<keyword evidence="6 7" id="KW-0472">Membrane</keyword>
<reference evidence="10 11" key="1">
    <citation type="submission" date="2022-03" db="EMBL/GenBank/DDBJ databases">
        <title>Novel taxa within the pig intestine.</title>
        <authorList>
            <person name="Wylensek D."/>
            <person name="Bishof K."/>
            <person name="Afrizal A."/>
            <person name="Clavel T."/>
        </authorList>
    </citation>
    <scope>NUCLEOTIDE SEQUENCE [LARGE SCALE GENOMIC DNA]</scope>
    <source>
        <strain evidence="10 11">Cla-KB-P134</strain>
    </source>
</reference>
<keyword evidence="4 10" id="KW-0067">ATP-binding</keyword>
<evidence type="ECO:0000256" key="2">
    <source>
        <dbReference type="ARBA" id="ARBA00022692"/>
    </source>
</evidence>
<evidence type="ECO:0000256" key="5">
    <source>
        <dbReference type="ARBA" id="ARBA00022989"/>
    </source>
</evidence>
<dbReference type="InterPro" id="IPR017871">
    <property type="entry name" value="ABC_transporter-like_CS"/>
</dbReference>
<keyword evidence="5 7" id="KW-1133">Transmembrane helix</keyword>
<evidence type="ECO:0000256" key="7">
    <source>
        <dbReference type="SAM" id="Phobius"/>
    </source>
</evidence>
<protein>
    <submittedName>
        <fullName evidence="10">ABC transporter ATP-binding protein/permease</fullName>
    </submittedName>
</protein>
<evidence type="ECO:0000256" key="1">
    <source>
        <dbReference type="ARBA" id="ARBA00004651"/>
    </source>
</evidence>
<dbReference type="Pfam" id="PF00664">
    <property type="entry name" value="ABC_membrane"/>
    <property type="match status" value="1"/>
</dbReference>
<keyword evidence="3" id="KW-0547">Nucleotide-binding</keyword>
<feature type="domain" description="ABC transmembrane type-1" evidence="9">
    <location>
        <begin position="25"/>
        <end position="312"/>
    </location>
</feature>
<dbReference type="CDD" id="cd07346">
    <property type="entry name" value="ABC_6TM_exporters"/>
    <property type="match status" value="1"/>
</dbReference>
<dbReference type="SUPFAM" id="SSF52540">
    <property type="entry name" value="P-loop containing nucleoside triphosphate hydrolases"/>
    <property type="match status" value="1"/>
</dbReference>
<dbReference type="PANTHER" id="PTHR43394:SF1">
    <property type="entry name" value="ATP-BINDING CASSETTE SUB-FAMILY B MEMBER 10, MITOCHONDRIAL"/>
    <property type="match status" value="1"/>
</dbReference>
<dbReference type="PROSITE" id="PS00211">
    <property type="entry name" value="ABC_TRANSPORTER_1"/>
    <property type="match status" value="1"/>
</dbReference>
<name>A0ABU4WMV8_9FIRM</name>
<comment type="subcellular location">
    <subcellularLocation>
        <location evidence="1">Cell membrane</location>
        <topology evidence="1">Multi-pass membrane protein</topology>
    </subcellularLocation>
</comment>
<feature type="domain" description="ABC transporter" evidence="8">
    <location>
        <begin position="328"/>
        <end position="568"/>
    </location>
</feature>
<dbReference type="InterPro" id="IPR036640">
    <property type="entry name" value="ABC1_TM_sf"/>
</dbReference>
<evidence type="ECO:0000259" key="8">
    <source>
        <dbReference type="PROSITE" id="PS50893"/>
    </source>
</evidence>
<dbReference type="InterPro" id="IPR039421">
    <property type="entry name" value="Type_1_exporter"/>
</dbReference>
<dbReference type="Gene3D" id="1.20.1560.10">
    <property type="entry name" value="ABC transporter type 1, transmembrane domain"/>
    <property type="match status" value="1"/>
</dbReference>